<reference evidence="1" key="1">
    <citation type="journal article" date="2000" name="EMBO J.">
        <title>Cultivar-specific avirulence and virulence functions assigned to avrPphF in Pseudomonas syringae pv. phaseolicola, the cause of bean halo-blight disease.</title>
        <authorList>
            <person name="Tsiamis G."/>
            <person name="Mansfield J.W."/>
            <person name="Hockenhull R."/>
            <person name="Jackson R.W."/>
            <person name="Sesma A."/>
            <person name="Athanassopoulos E."/>
            <person name="Bennett M.A."/>
            <person name="Stevens C."/>
            <person name="Vivian A."/>
            <person name="Taylor J.D."/>
            <person name="Murillo J."/>
        </authorList>
    </citation>
    <scope>NUCLEOTIDE SEQUENCE</scope>
    <source>
        <strain evidence="1">1449B</strain>
        <plasmid evidence="1">pAV520</plasmid>
    </source>
</reference>
<organism evidence="1">
    <name type="scientific">Pseudomonas savastanoi pv. phaseolicola</name>
    <name type="common">Pseudomonas syringae pv. phaseolicola</name>
    <dbReference type="NCBI Taxonomy" id="319"/>
    <lineage>
        <taxon>Bacteria</taxon>
        <taxon>Pseudomonadati</taxon>
        <taxon>Pseudomonadota</taxon>
        <taxon>Gammaproteobacteria</taxon>
        <taxon>Pseudomonadales</taxon>
        <taxon>Pseudomonadaceae</taxon>
        <taxon>Pseudomonas</taxon>
    </lineage>
</organism>
<name>Q5QG12_PSESH</name>
<dbReference type="PANTHER" id="PTHR35894:SF1">
    <property type="entry name" value="PHOSPHORIBULOKINASE _ URIDINE KINASE FAMILY"/>
    <property type="match status" value="1"/>
</dbReference>
<protein>
    <recommendedName>
        <fullName evidence="2">ExeA-like protein</fullName>
    </recommendedName>
</protein>
<dbReference type="EMBL" id="AY603426">
    <property type="protein sequence ID" value="AAV68745.1"/>
    <property type="molecule type" value="Genomic_DNA"/>
</dbReference>
<sequence length="176" mass="19604">MELVEDGDGRLSVVLAGHPKLRNDLRRPTMEEIGYRTDIFSLDGIAGSQREYIHWLLETCTEGRVEAESILTEDAIDLLATKLRTPLQIQLHISLALEAGYLTGEKPVSAELVESVLSRQLDDLEPTLTRHGYRIKDLVEQFDAKPTEIKALFSNALDPARAAELRDKMLAAGLPI</sequence>
<dbReference type="PANTHER" id="PTHR35894">
    <property type="entry name" value="GENERAL SECRETION PATHWAY PROTEIN A-RELATED"/>
    <property type="match status" value="1"/>
</dbReference>
<keyword evidence="1" id="KW-0614">Plasmid</keyword>
<evidence type="ECO:0000313" key="1">
    <source>
        <dbReference type="EMBL" id="AAV68745.1"/>
    </source>
</evidence>
<geneLocation type="plasmid" evidence="1">
    <name>pAV520</name>
</geneLocation>
<reference evidence="1" key="2">
    <citation type="submission" date="2004-04" db="EMBL/GenBank/DDBJ databases">
        <authorList>
            <person name="Tsiamis G."/>
            <person name="Mansfield J.W."/>
        </authorList>
    </citation>
    <scope>NUCLEOTIDE SEQUENCE</scope>
    <source>
        <strain evidence="1">1449B</strain>
        <plasmid evidence="1">pAV520</plasmid>
    </source>
</reference>
<dbReference type="AlphaFoldDB" id="Q5QG12"/>
<evidence type="ECO:0008006" key="2">
    <source>
        <dbReference type="Google" id="ProtNLM"/>
    </source>
</evidence>
<dbReference type="InterPro" id="IPR052026">
    <property type="entry name" value="ExeA_AAA_ATPase_DNA-bind"/>
</dbReference>
<proteinExistence type="predicted"/>
<accession>Q5QG12</accession>